<evidence type="ECO:0008006" key="4">
    <source>
        <dbReference type="Google" id="ProtNLM"/>
    </source>
</evidence>
<evidence type="ECO:0000313" key="2">
    <source>
        <dbReference type="EMBL" id="MBB6326770.1"/>
    </source>
</evidence>
<protein>
    <recommendedName>
        <fullName evidence="4">BspA family leucine-rich repeat surface protein</fullName>
    </recommendedName>
</protein>
<organism evidence="2 3">
    <name type="scientific">Algoriphagus iocasae</name>
    <dbReference type="NCBI Taxonomy" id="1836499"/>
    <lineage>
        <taxon>Bacteria</taxon>
        <taxon>Pseudomonadati</taxon>
        <taxon>Bacteroidota</taxon>
        <taxon>Cytophagia</taxon>
        <taxon>Cytophagales</taxon>
        <taxon>Cyclobacteriaceae</taxon>
        <taxon>Algoriphagus</taxon>
    </lineage>
</organism>
<accession>A0A841MHC5</accession>
<proteinExistence type="predicted"/>
<gene>
    <name evidence="2" type="ORF">FHS59_002398</name>
</gene>
<dbReference type="EMBL" id="JACIJO010000002">
    <property type="protein sequence ID" value="MBB6326770.1"/>
    <property type="molecule type" value="Genomic_DNA"/>
</dbReference>
<feature type="chain" id="PRO_5033049498" description="BspA family leucine-rich repeat surface protein" evidence="1">
    <location>
        <begin position="30"/>
        <end position="118"/>
    </location>
</feature>
<keyword evidence="1" id="KW-0732">Signal</keyword>
<name>A0A841MHC5_9BACT</name>
<feature type="signal peptide" evidence="1">
    <location>
        <begin position="1"/>
        <end position="29"/>
    </location>
</feature>
<dbReference type="Proteomes" id="UP000588604">
    <property type="component" value="Unassembled WGS sequence"/>
</dbReference>
<evidence type="ECO:0000256" key="1">
    <source>
        <dbReference type="SAM" id="SignalP"/>
    </source>
</evidence>
<dbReference type="AlphaFoldDB" id="A0A841MHC5"/>
<comment type="caution">
    <text evidence="2">The sequence shown here is derived from an EMBL/GenBank/DDBJ whole genome shotgun (WGS) entry which is preliminary data.</text>
</comment>
<evidence type="ECO:0000313" key="3">
    <source>
        <dbReference type="Proteomes" id="UP000588604"/>
    </source>
</evidence>
<sequence>MKSTFPFKKIGFSVLALLGMCLFAGESLAQSEQEKVDLENVKPLDKPISDELNQNLDSGSPKVLNTKVLPAPSTSNKVAVKRDLPAGGIDKDAKKEEAAPSTLSFNIFLYIVDKFKAD</sequence>
<dbReference type="RefSeq" id="WP_184495349.1">
    <property type="nucleotide sequence ID" value="NZ_JACIJO010000002.1"/>
</dbReference>
<keyword evidence="3" id="KW-1185">Reference proteome</keyword>
<reference evidence="2 3" key="1">
    <citation type="submission" date="2020-08" db="EMBL/GenBank/DDBJ databases">
        <title>Genomic Encyclopedia of Type Strains, Phase IV (KMG-IV): sequencing the most valuable type-strain genomes for metagenomic binning, comparative biology and taxonomic classification.</title>
        <authorList>
            <person name="Goeker M."/>
        </authorList>
    </citation>
    <scope>NUCLEOTIDE SEQUENCE [LARGE SCALE GENOMIC DNA]</scope>
    <source>
        <strain evidence="2 3">DSM 102044</strain>
    </source>
</reference>